<comment type="pathway">
    <text evidence="3">Sphingolipid metabolism.</text>
</comment>
<evidence type="ECO:0000256" key="5">
    <source>
        <dbReference type="ARBA" id="ARBA00022679"/>
    </source>
</evidence>
<evidence type="ECO:0000256" key="3">
    <source>
        <dbReference type="ARBA" id="ARBA00004991"/>
    </source>
</evidence>
<protein>
    <submittedName>
        <fullName evidence="11">Glycosyl transferase</fullName>
    </submittedName>
</protein>
<keyword evidence="4" id="KW-0328">Glycosyltransferase</keyword>
<keyword evidence="12" id="KW-1185">Reference proteome</keyword>
<evidence type="ECO:0000256" key="2">
    <source>
        <dbReference type="ARBA" id="ARBA00004760"/>
    </source>
</evidence>
<evidence type="ECO:0000256" key="1">
    <source>
        <dbReference type="ARBA" id="ARBA00004141"/>
    </source>
</evidence>
<keyword evidence="6 10" id="KW-0812">Transmembrane</keyword>
<evidence type="ECO:0000256" key="10">
    <source>
        <dbReference type="SAM" id="Phobius"/>
    </source>
</evidence>
<evidence type="ECO:0000256" key="4">
    <source>
        <dbReference type="ARBA" id="ARBA00022676"/>
    </source>
</evidence>
<dbReference type="Pfam" id="PF13506">
    <property type="entry name" value="Glyco_transf_21"/>
    <property type="match status" value="1"/>
</dbReference>
<proteinExistence type="predicted"/>
<keyword evidence="7 10" id="KW-1133">Transmembrane helix</keyword>
<comment type="pathway">
    <text evidence="2">Lipid metabolism; sphingolipid metabolism.</text>
</comment>
<dbReference type="SUPFAM" id="SSF53448">
    <property type="entry name" value="Nucleotide-diphospho-sugar transferases"/>
    <property type="match status" value="1"/>
</dbReference>
<dbReference type="Proteomes" id="UP000053331">
    <property type="component" value="Unassembled WGS sequence"/>
</dbReference>
<evidence type="ECO:0000256" key="8">
    <source>
        <dbReference type="ARBA" id="ARBA00023136"/>
    </source>
</evidence>
<evidence type="ECO:0000256" key="7">
    <source>
        <dbReference type="ARBA" id="ARBA00022989"/>
    </source>
</evidence>
<dbReference type="GO" id="GO:0016020">
    <property type="term" value="C:membrane"/>
    <property type="evidence" value="ECO:0007669"/>
    <property type="project" value="UniProtKB-SubCell"/>
</dbReference>
<dbReference type="InterPro" id="IPR025993">
    <property type="entry name" value="Ceramide_glucosylTrfase"/>
</dbReference>
<feature type="transmembrane region" description="Helical" evidence="10">
    <location>
        <begin position="276"/>
        <end position="297"/>
    </location>
</feature>
<sequence length="321" mass="34476">MGSARETSDVTSTDQDRPPNSVLLPTVRWADACDEVAGQLGERDELLVICDTADDPIADRRGTTPDGVRIVLAGEPEGCSGKANAIAVGMEAAAHDRIVWTDDDFAHPDHWLATLNADYERQGPTTEIPVFVGKDPLARLLEPAYALGGTAAVSAGGIAWGGAVVFERDDLRDGRDAFLADLRRTVSDDGTLSEHVDVTAADRTRTVPAGGSIRGSLERFVRFFRIVRFHAPLGAAFNVAFAVAFAALCLFAPVIGVTLVTAISAGIYARFGIRRATFLLAGPAVIVSPLLLAYALARRTFVWGGRRYRWRSLFDVEVLPV</sequence>
<name>A0A0F8BG59_9EURY</name>
<dbReference type="GO" id="GO:0016757">
    <property type="term" value="F:glycosyltransferase activity"/>
    <property type="evidence" value="ECO:0007669"/>
    <property type="project" value="UniProtKB-KW"/>
</dbReference>
<dbReference type="AlphaFoldDB" id="A0A0F8BG59"/>
<comment type="caution">
    <text evidence="11">The sequence shown here is derived from an EMBL/GenBank/DDBJ whole genome shotgun (WGS) entry which is preliminary data.</text>
</comment>
<evidence type="ECO:0000256" key="9">
    <source>
        <dbReference type="SAM" id="MobiDB-lite"/>
    </source>
</evidence>
<feature type="region of interest" description="Disordered" evidence="9">
    <location>
        <begin position="1"/>
        <end position="22"/>
    </location>
</feature>
<feature type="transmembrane region" description="Helical" evidence="10">
    <location>
        <begin position="235"/>
        <end position="264"/>
    </location>
</feature>
<keyword evidence="8 10" id="KW-0472">Membrane</keyword>
<evidence type="ECO:0000256" key="6">
    <source>
        <dbReference type="ARBA" id="ARBA00022692"/>
    </source>
</evidence>
<evidence type="ECO:0000313" key="12">
    <source>
        <dbReference type="Proteomes" id="UP000053331"/>
    </source>
</evidence>
<evidence type="ECO:0000313" key="11">
    <source>
        <dbReference type="EMBL" id="KKF39078.1"/>
    </source>
</evidence>
<comment type="subcellular location">
    <subcellularLocation>
        <location evidence="1">Membrane</location>
        <topology evidence="1">Multi-pass membrane protein</topology>
    </subcellularLocation>
</comment>
<keyword evidence="5 11" id="KW-0808">Transferase</keyword>
<gene>
    <name evidence="11" type="ORF">FK85_31395</name>
</gene>
<accession>A0A0F8BG59</accession>
<dbReference type="InterPro" id="IPR029044">
    <property type="entry name" value="Nucleotide-diphossugar_trans"/>
</dbReference>
<reference evidence="11 12" key="1">
    <citation type="journal article" date="2015" name="Genome Announc.">
        <title>Draft genome sequence of a Halorubrum H3 strain isolated from the burlinskoye salt lake (Altai Krai, Russia).</title>
        <authorList>
            <person name="Rozanov A.S."/>
            <person name="Bryanskaya A.V."/>
            <person name="Malup T.K."/>
            <person name="Kotenko A.V."/>
            <person name="Peltek S.E."/>
        </authorList>
    </citation>
    <scope>NUCLEOTIDE SEQUENCE [LARGE SCALE GENOMIC DNA]</scope>
    <source>
        <strain evidence="11 12">H3</strain>
    </source>
</reference>
<organism evidence="11 12">
    <name type="scientific">Halorubrum saccharovorum</name>
    <dbReference type="NCBI Taxonomy" id="2248"/>
    <lineage>
        <taxon>Archaea</taxon>
        <taxon>Methanobacteriati</taxon>
        <taxon>Methanobacteriota</taxon>
        <taxon>Stenosarchaea group</taxon>
        <taxon>Halobacteria</taxon>
        <taxon>Halobacteriales</taxon>
        <taxon>Haloferacaceae</taxon>
        <taxon>Halorubrum</taxon>
    </lineage>
</organism>
<dbReference type="EMBL" id="JNFH02000124">
    <property type="protein sequence ID" value="KKF39078.1"/>
    <property type="molecule type" value="Genomic_DNA"/>
</dbReference>